<evidence type="ECO:0000313" key="1">
    <source>
        <dbReference type="EMBL" id="SNQ61265.1"/>
    </source>
</evidence>
<accession>A0A284VPR3</accession>
<dbReference type="InterPro" id="IPR011050">
    <property type="entry name" value="Pectin_lyase_fold/virulence"/>
</dbReference>
<reference evidence="2" key="1">
    <citation type="submission" date="2017-06" db="EMBL/GenBank/DDBJ databases">
        <authorList>
            <person name="Cremers G."/>
        </authorList>
    </citation>
    <scope>NUCLEOTIDE SEQUENCE [LARGE SCALE GENOMIC DNA]</scope>
</reference>
<organism evidence="1 2">
    <name type="scientific">Candidatus Methanoperedens nitratireducens</name>
    <dbReference type="NCBI Taxonomy" id="1392998"/>
    <lineage>
        <taxon>Archaea</taxon>
        <taxon>Methanobacteriati</taxon>
        <taxon>Methanobacteriota</taxon>
        <taxon>Stenosarchaea group</taxon>
        <taxon>Methanomicrobia</taxon>
        <taxon>Methanosarcinales</taxon>
        <taxon>ANME-2 cluster</taxon>
        <taxon>Candidatus Methanoperedentaceae</taxon>
        <taxon>Candidatus Methanoperedens</taxon>
    </lineage>
</organism>
<evidence type="ECO:0008006" key="3">
    <source>
        <dbReference type="Google" id="ProtNLM"/>
    </source>
</evidence>
<sequence length="107" mass="11057">MALNNTYRGFPLSLLVGVAILGIILLSGEVSAQTISSCTTISSAGNYVLGTDIMNDAGTACINIVSSNVILDGGGHTITGNGAGNGVQINNVRDVIVHDLNIRSWRQ</sequence>
<protein>
    <recommendedName>
        <fullName evidence="3">Right handed beta helix domain-containing protein</fullName>
    </recommendedName>
</protein>
<dbReference type="AlphaFoldDB" id="A0A284VPR3"/>
<dbReference type="RefSeq" id="WP_096205977.1">
    <property type="nucleotide sequence ID" value="NZ_FZMP01000173.1"/>
</dbReference>
<dbReference type="SUPFAM" id="SSF51126">
    <property type="entry name" value="Pectin lyase-like"/>
    <property type="match status" value="1"/>
</dbReference>
<dbReference type="Proteomes" id="UP000218615">
    <property type="component" value="Unassembled WGS sequence"/>
</dbReference>
<proteinExistence type="predicted"/>
<keyword evidence="2" id="KW-1185">Reference proteome</keyword>
<dbReference type="EMBL" id="FZMP01000173">
    <property type="protein sequence ID" value="SNQ61265.1"/>
    <property type="molecule type" value="Genomic_DNA"/>
</dbReference>
<gene>
    <name evidence="1" type="ORF">MNV_290017</name>
</gene>
<name>A0A284VPR3_9EURY</name>
<evidence type="ECO:0000313" key="2">
    <source>
        <dbReference type="Proteomes" id="UP000218615"/>
    </source>
</evidence>
<dbReference type="OrthoDB" id="240539at2157"/>